<gene>
    <name evidence="1" type="ORF">BU25DRAFT_458185</name>
</gene>
<name>A0ACB6S305_9PLEO</name>
<evidence type="ECO:0000313" key="2">
    <source>
        <dbReference type="Proteomes" id="UP000799754"/>
    </source>
</evidence>
<sequence>MATAHPNIHAVADLIARAIDPATIDPTKLSVLSVLKTAMPTGTGTDIVLPTGDVAPQWYKDLPADVMVLLAQMYPATPTVAVAMSQTTNASLNGTEIAVQKTASVSESQTTLTRTLELVPTSTAAANKTLSTGSPSDNSTNVTLSTGAPSPTQSVFSIGAKNTVGTGKWSVVMGLGVAAVFCFFA</sequence>
<keyword evidence="2" id="KW-1185">Reference proteome</keyword>
<protein>
    <submittedName>
        <fullName evidence="1">Uncharacterized protein</fullName>
    </submittedName>
</protein>
<reference evidence="1" key="1">
    <citation type="journal article" date="2020" name="Stud. Mycol.">
        <title>101 Dothideomycetes genomes: a test case for predicting lifestyles and emergence of pathogens.</title>
        <authorList>
            <person name="Haridas S."/>
            <person name="Albert R."/>
            <person name="Binder M."/>
            <person name="Bloem J."/>
            <person name="Labutti K."/>
            <person name="Salamov A."/>
            <person name="Andreopoulos B."/>
            <person name="Baker S."/>
            <person name="Barry K."/>
            <person name="Bills G."/>
            <person name="Bluhm B."/>
            <person name="Cannon C."/>
            <person name="Castanera R."/>
            <person name="Culley D."/>
            <person name="Daum C."/>
            <person name="Ezra D."/>
            <person name="Gonzalez J."/>
            <person name="Henrissat B."/>
            <person name="Kuo A."/>
            <person name="Liang C."/>
            <person name="Lipzen A."/>
            <person name="Lutzoni F."/>
            <person name="Magnuson J."/>
            <person name="Mondo S."/>
            <person name="Nolan M."/>
            <person name="Ohm R."/>
            <person name="Pangilinan J."/>
            <person name="Park H.-J."/>
            <person name="Ramirez L."/>
            <person name="Alfaro M."/>
            <person name="Sun H."/>
            <person name="Tritt A."/>
            <person name="Yoshinaga Y."/>
            <person name="Zwiers L.-H."/>
            <person name="Turgeon B."/>
            <person name="Goodwin S."/>
            <person name="Spatafora J."/>
            <person name="Crous P."/>
            <person name="Grigoriev I."/>
        </authorList>
    </citation>
    <scope>NUCLEOTIDE SEQUENCE</scope>
    <source>
        <strain evidence="1">CBS 525.71</strain>
    </source>
</reference>
<organism evidence="1 2">
    <name type="scientific">Macroventuria anomochaeta</name>
    <dbReference type="NCBI Taxonomy" id="301207"/>
    <lineage>
        <taxon>Eukaryota</taxon>
        <taxon>Fungi</taxon>
        <taxon>Dikarya</taxon>
        <taxon>Ascomycota</taxon>
        <taxon>Pezizomycotina</taxon>
        <taxon>Dothideomycetes</taxon>
        <taxon>Pleosporomycetidae</taxon>
        <taxon>Pleosporales</taxon>
        <taxon>Pleosporineae</taxon>
        <taxon>Didymellaceae</taxon>
        <taxon>Macroventuria</taxon>
    </lineage>
</organism>
<dbReference type="EMBL" id="MU006715">
    <property type="protein sequence ID" value="KAF2627773.1"/>
    <property type="molecule type" value="Genomic_DNA"/>
</dbReference>
<comment type="caution">
    <text evidence="1">The sequence shown here is derived from an EMBL/GenBank/DDBJ whole genome shotgun (WGS) entry which is preliminary data.</text>
</comment>
<evidence type="ECO:0000313" key="1">
    <source>
        <dbReference type="EMBL" id="KAF2627773.1"/>
    </source>
</evidence>
<proteinExistence type="predicted"/>
<dbReference type="Proteomes" id="UP000799754">
    <property type="component" value="Unassembled WGS sequence"/>
</dbReference>
<accession>A0ACB6S305</accession>